<dbReference type="EMBL" id="FOVF01000019">
    <property type="protein sequence ID" value="SFN40134.1"/>
    <property type="molecule type" value="Genomic_DNA"/>
</dbReference>
<feature type="compositionally biased region" description="Polar residues" evidence="1">
    <location>
        <begin position="74"/>
        <end position="84"/>
    </location>
</feature>
<feature type="region of interest" description="Disordered" evidence="1">
    <location>
        <begin position="65"/>
        <end position="87"/>
    </location>
</feature>
<dbReference type="STRING" id="578942.SAMN05216289_11915"/>
<accession>A0A1I4YQ38</accession>
<evidence type="ECO:0000256" key="1">
    <source>
        <dbReference type="SAM" id="MobiDB-lite"/>
    </source>
</evidence>
<dbReference type="AlphaFoldDB" id="A0A1I4YQ38"/>
<organism evidence="2 3">
    <name type="scientific">Dokdonella immobilis</name>
    <dbReference type="NCBI Taxonomy" id="578942"/>
    <lineage>
        <taxon>Bacteria</taxon>
        <taxon>Pseudomonadati</taxon>
        <taxon>Pseudomonadota</taxon>
        <taxon>Gammaproteobacteria</taxon>
        <taxon>Lysobacterales</taxon>
        <taxon>Rhodanobacteraceae</taxon>
        <taxon>Dokdonella</taxon>
    </lineage>
</organism>
<dbReference type="RefSeq" id="WP_139224995.1">
    <property type="nucleotide sequence ID" value="NZ_FOVF01000019.1"/>
</dbReference>
<name>A0A1I4YQ38_9GAMM</name>
<evidence type="ECO:0008006" key="4">
    <source>
        <dbReference type="Google" id="ProtNLM"/>
    </source>
</evidence>
<dbReference type="Proteomes" id="UP000198575">
    <property type="component" value="Unassembled WGS sequence"/>
</dbReference>
<dbReference type="OrthoDB" id="5956287at2"/>
<evidence type="ECO:0000313" key="3">
    <source>
        <dbReference type="Proteomes" id="UP000198575"/>
    </source>
</evidence>
<keyword evidence="3" id="KW-1185">Reference proteome</keyword>
<proteinExistence type="predicted"/>
<reference evidence="2 3" key="1">
    <citation type="submission" date="2016-10" db="EMBL/GenBank/DDBJ databases">
        <authorList>
            <person name="de Groot N.N."/>
        </authorList>
    </citation>
    <scope>NUCLEOTIDE SEQUENCE [LARGE SCALE GENOMIC DNA]</scope>
    <source>
        <strain evidence="2 3">CGMCC 1.7659</strain>
    </source>
</reference>
<sequence length="216" mass="23537">MGDTRAEQRVRGKRWLARQCLQLKPSLMLLALILSGTAWGQSGRIHRCIGENGEPTFSDRRCAQPVQAAPANPGQASTTTTDSTGALPGAAAVTQTCPTSPEDLRDRVEAAFLAKNPVGLSGLFLWDGFGGASAIAPLRELASLIAEPLVSINIESYALYPERDRYARRGAREDPGLAFELVIRTVAEKDRQVPYEAVSRFEMAENLGCWWLQLPL</sequence>
<protein>
    <recommendedName>
        <fullName evidence="4">DUF4124 domain-containing protein</fullName>
    </recommendedName>
</protein>
<gene>
    <name evidence="2" type="ORF">SAMN05216289_11915</name>
</gene>
<evidence type="ECO:0000313" key="2">
    <source>
        <dbReference type="EMBL" id="SFN40134.1"/>
    </source>
</evidence>